<dbReference type="EMBL" id="CP065647">
    <property type="protein sequence ID" value="QPR73008.1"/>
    <property type="molecule type" value="Genomic_DNA"/>
</dbReference>
<reference evidence="4 5" key="1">
    <citation type="submission" date="2019-06" db="EMBL/GenBank/DDBJ databases">
        <title>Genome sequence analysis of &gt;100 Bacillus licheniformis strains suggests intrinsic resistance to this species.</title>
        <authorList>
            <person name="Wels M."/>
            <person name="Siezen R.J."/>
            <person name="Johansen E."/>
            <person name="Stuer-Lauridsen B."/>
            <person name="Bjerre K."/>
            <person name="Nielsen B.K.K."/>
        </authorList>
    </citation>
    <scope>NUCLEOTIDE SEQUENCE [LARGE SCALE GENOMIC DNA]</scope>
    <source>
        <strain evidence="4 5">BAC-16736</strain>
    </source>
</reference>
<sequence length="246" mass="28488">MVKEELTTGRVAKMMGISVRTLRYYDQIGLLKPGSTLPNGRRQYSKEDLLELEKIMILKSAQFSLEHIKTLMNQLDTISIIEMHKRRLNSEIEQLTKSLEHTNTLLNMYQIEGSLSWEDLLKLVRQPRHKPWKESFSEEEAEILAERLPKAESDDFITKQWLSIIKRIKLCLKQEVPPESEWGKQIAEDIICLSDHSFKGHEDLADRFWEVRKSEEPNGLYPLDSGIMEFAERAIESAFHDSGGSG</sequence>
<dbReference type="PANTHER" id="PTHR30204:SF96">
    <property type="entry name" value="CHROMOSOME-ANCHORING PROTEIN RACA"/>
    <property type="match status" value="1"/>
</dbReference>
<dbReference type="AlphaFoldDB" id="A0A1Y0YAR4"/>
<evidence type="ECO:0000313" key="5">
    <source>
        <dbReference type="Proteomes" id="UP000435910"/>
    </source>
</evidence>
<dbReference type="GO" id="GO:0003700">
    <property type="term" value="F:DNA-binding transcription factor activity"/>
    <property type="evidence" value="ECO:0007669"/>
    <property type="project" value="InterPro"/>
</dbReference>
<dbReference type="GO" id="GO:0003677">
    <property type="term" value="F:DNA binding"/>
    <property type="evidence" value="ECO:0007669"/>
    <property type="project" value="UniProtKB-KW"/>
</dbReference>
<gene>
    <name evidence="4" type="ORF">CHCC16736_1797</name>
    <name evidence="3" type="ORF">I6G80_01405</name>
</gene>
<dbReference type="CDD" id="cd01106">
    <property type="entry name" value="HTH_TipAL-Mta"/>
    <property type="match status" value="1"/>
</dbReference>
<dbReference type="InterPro" id="IPR009061">
    <property type="entry name" value="DNA-bd_dom_put_sf"/>
</dbReference>
<dbReference type="Pfam" id="PF13411">
    <property type="entry name" value="MerR_1"/>
    <property type="match status" value="1"/>
</dbReference>
<dbReference type="RefSeq" id="WP_003178738.1">
    <property type="nucleotide sequence ID" value="NZ_BEXU01000019.1"/>
</dbReference>
<dbReference type="GeneID" id="92858675"/>
<evidence type="ECO:0000259" key="2">
    <source>
        <dbReference type="PROSITE" id="PS50937"/>
    </source>
</evidence>
<dbReference type="EMBL" id="NILC01000014">
    <property type="protein sequence ID" value="TWL30763.1"/>
    <property type="molecule type" value="Genomic_DNA"/>
</dbReference>
<reference evidence="3 6" key="2">
    <citation type="submission" date="2020-12" db="EMBL/GenBank/DDBJ databases">
        <title>FDA dAtabase for Regulatory Grade micrObial Sequences (FDA-ARGOS): Supporting development and validation of Infectious Disease Dx tests.</title>
        <authorList>
            <person name="Nelson B."/>
            <person name="Plummer A."/>
            <person name="Tallon L."/>
            <person name="Sadzewicz L."/>
            <person name="Zhao X."/>
            <person name="Boylan J."/>
            <person name="Ott S."/>
            <person name="Bowen H."/>
            <person name="Vavikolanu K."/>
            <person name="Mehta A."/>
            <person name="Aluvathingal J."/>
            <person name="Nadendla S."/>
            <person name="Myers T."/>
            <person name="Yan Y."/>
            <person name="Sichtig H."/>
        </authorList>
    </citation>
    <scope>NUCLEOTIDE SEQUENCE [LARGE SCALE GENOMIC DNA]</scope>
    <source>
        <strain evidence="3 6">FDAARGOS_923</strain>
    </source>
</reference>
<evidence type="ECO:0000256" key="1">
    <source>
        <dbReference type="ARBA" id="ARBA00023125"/>
    </source>
</evidence>
<accession>A0A1Y0YAR4</accession>
<dbReference type="Proteomes" id="UP000595038">
    <property type="component" value="Chromosome"/>
</dbReference>
<evidence type="ECO:0000313" key="6">
    <source>
        <dbReference type="Proteomes" id="UP000595038"/>
    </source>
</evidence>
<dbReference type="PANTHER" id="PTHR30204">
    <property type="entry name" value="REDOX-CYCLING DRUG-SENSING TRANSCRIPTIONAL ACTIVATOR SOXR"/>
    <property type="match status" value="1"/>
</dbReference>
<dbReference type="InterPro" id="IPR047057">
    <property type="entry name" value="MerR_fam"/>
</dbReference>
<evidence type="ECO:0000313" key="4">
    <source>
        <dbReference type="EMBL" id="TWL30763.1"/>
    </source>
</evidence>
<dbReference type="Proteomes" id="UP000435910">
    <property type="component" value="Unassembled WGS sequence"/>
</dbReference>
<dbReference type="SMART" id="SM00422">
    <property type="entry name" value="HTH_MERR"/>
    <property type="match status" value="1"/>
</dbReference>
<feature type="domain" description="HTH merR-type" evidence="2">
    <location>
        <begin position="5"/>
        <end position="74"/>
    </location>
</feature>
<organism evidence="4 5">
    <name type="scientific">Bacillus licheniformis</name>
    <dbReference type="NCBI Taxonomy" id="1402"/>
    <lineage>
        <taxon>Bacteria</taxon>
        <taxon>Bacillati</taxon>
        <taxon>Bacillota</taxon>
        <taxon>Bacilli</taxon>
        <taxon>Bacillales</taxon>
        <taxon>Bacillaceae</taxon>
        <taxon>Bacillus</taxon>
    </lineage>
</organism>
<proteinExistence type="predicted"/>
<name>A0A1Y0YAR4_BACLI</name>
<dbReference type="PRINTS" id="PR00040">
    <property type="entry name" value="HTHMERR"/>
</dbReference>
<dbReference type="InterPro" id="IPR000551">
    <property type="entry name" value="MerR-type_HTH_dom"/>
</dbReference>
<evidence type="ECO:0000313" key="3">
    <source>
        <dbReference type="EMBL" id="QPR73008.1"/>
    </source>
</evidence>
<protein>
    <submittedName>
        <fullName evidence="4">HTH-type transcriptional activator TipA</fullName>
    </submittedName>
    <submittedName>
        <fullName evidence="3">MerR family transcriptional regulator</fullName>
    </submittedName>
</protein>
<keyword evidence="1" id="KW-0238">DNA-binding</keyword>
<dbReference type="PROSITE" id="PS50937">
    <property type="entry name" value="HTH_MERR_2"/>
    <property type="match status" value="1"/>
</dbReference>
<dbReference type="SUPFAM" id="SSF46955">
    <property type="entry name" value="Putative DNA-binding domain"/>
    <property type="match status" value="1"/>
</dbReference>
<dbReference type="OMA" id="YWRDRIY"/>
<dbReference type="Gene3D" id="1.10.1660.10">
    <property type="match status" value="1"/>
</dbReference>